<evidence type="ECO:0000256" key="1">
    <source>
        <dbReference type="SAM" id="MobiDB-lite"/>
    </source>
</evidence>
<sequence length="259" mass="30140">MISHILIEAILTKEHSNIIIDTDEVSPETNSAALSSIQLCLEDGPLLQVKNIRRAHLMWISLQNLYCPTGFSSEFILCRDFFDTKLSKFKSMEEYLNRIKQLSDELKSKDIELPRQVIFAWVLNNLSSSYRPLISSITQSLRNNIDAFTIESLFSNLLDESKRLEFEDQNEQLMLSALQENKNKFKAYKGKKPYKVTKECYHLFPDKAPIYWKQAGQSKKNNQQESRQEFNPDNNNVDILYTMMDHEALDLDMNLNNAE</sequence>
<dbReference type="AlphaFoldDB" id="A0A2S4PI10"/>
<accession>A0A2S4PI10</accession>
<gene>
    <name evidence="2" type="ORF">EPUL_006205</name>
</gene>
<feature type="non-terminal residue" evidence="2">
    <location>
        <position position="259"/>
    </location>
</feature>
<reference evidence="2 3" key="1">
    <citation type="submission" date="2017-10" db="EMBL/GenBank/DDBJ databases">
        <title>Development of genomic resources for the powdery mildew, Erysiphe pulchra.</title>
        <authorList>
            <person name="Wadl P.A."/>
            <person name="Mack B.M."/>
            <person name="Moore G."/>
            <person name="Beltz S.B."/>
        </authorList>
    </citation>
    <scope>NUCLEOTIDE SEQUENCE [LARGE SCALE GENOMIC DNA]</scope>
    <source>
        <strain evidence="2">Cflorida</strain>
    </source>
</reference>
<dbReference type="Pfam" id="PF14223">
    <property type="entry name" value="Retrotran_gag_2"/>
    <property type="match status" value="1"/>
</dbReference>
<evidence type="ECO:0000313" key="2">
    <source>
        <dbReference type="EMBL" id="POS81666.1"/>
    </source>
</evidence>
<dbReference type="Proteomes" id="UP000237438">
    <property type="component" value="Unassembled WGS sequence"/>
</dbReference>
<protein>
    <submittedName>
        <fullName evidence="2">Uncharacterized protein</fullName>
    </submittedName>
</protein>
<organism evidence="2 3">
    <name type="scientific">Erysiphe pulchra</name>
    <dbReference type="NCBI Taxonomy" id="225359"/>
    <lineage>
        <taxon>Eukaryota</taxon>
        <taxon>Fungi</taxon>
        <taxon>Dikarya</taxon>
        <taxon>Ascomycota</taxon>
        <taxon>Pezizomycotina</taxon>
        <taxon>Leotiomycetes</taxon>
        <taxon>Erysiphales</taxon>
        <taxon>Erysiphaceae</taxon>
        <taxon>Erysiphe</taxon>
    </lineage>
</organism>
<name>A0A2S4PI10_9PEZI</name>
<dbReference type="STRING" id="225359.A0A2S4PI10"/>
<dbReference type="OrthoDB" id="3599317at2759"/>
<comment type="caution">
    <text evidence="2">The sequence shown here is derived from an EMBL/GenBank/DDBJ whole genome shotgun (WGS) entry which is preliminary data.</text>
</comment>
<feature type="region of interest" description="Disordered" evidence="1">
    <location>
        <begin position="215"/>
        <end position="235"/>
    </location>
</feature>
<keyword evidence="3" id="KW-1185">Reference proteome</keyword>
<proteinExistence type="predicted"/>
<dbReference type="EMBL" id="PEDP01009918">
    <property type="protein sequence ID" value="POS81666.1"/>
    <property type="molecule type" value="Genomic_DNA"/>
</dbReference>
<evidence type="ECO:0000313" key="3">
    <source>
        <dbReference type="Proteomes" id="UP000237438"/>
    </source>
</evidence>